<sequence length="252" mass="28848">MAKGFRFLNQTQARGTTQKCDKQAVHAKSQRGKAFGVSYPWKAWTTMLTIVADGSLMVENKCDQDSHQIVDRMMADRCSGLVKQVVCRGENNEIFILPRLILGIALSWSKWCFSIWWLVYRHDDIENGWSGRSSVFGAAHVDSSETGMILLETPLRRETTRIYERRKWVFKRWFTPLAGKVQYRKLERGQLAKSVTYLVGVISNRFHHLRRFCDQFLAAFTGLCGSASMSDLDPSGRSKRAARDASRVATWK</sequence>
<accession>A0A835Q6A9</accession>
<dbReference type="OrthoDB" id="3763at2759"/>
<evidence type="ECO:0000256" key="1">
    <source>
        <dbReference type="SAM" id="MobiDB-lite"/>
    </source>
</evidence>
<reference evidence="2 3" key="1">
    <citation type="journal article" date="2020" name="Nat. Food">
        <title>A phased Vanilla planifolia genome enables genetic improvement of flavour and production.</title>
        <authorList>
            <person name="Hasing T."/>
            <person name="Tang H."/>
            <person name="Brym M."/>
            <person name="Khazi F."/>
            <person name="Huang T."/>
            <person name="Chambers A.H."/>
        </authorList>
    </citation>
    <scope>NUCLEOTIDE SEQUENCE [LARGE SCALE GENOMIC DNA]</scope>
    <source>
        <tissue evidence="2">Leaf</tissue>
    </source>
</reference>
<gene>
    <name evidence="2" type="ORF">HPP92_018024</name>
</gene>
<organism evidence="2 3">
    <name type="scientific">Vanilla planifolia</name>
    <name type="common">Vanilla</name>
    <dbReference type="NCBI Taxonomy" id="51239"/>
    <lineage>
        <taxon>Eukaryota</taxon>
        <taxon>Viridiplantae</taxon>
        <taxon>Streptophyta</taxon>
        <taxon>Embryophyta</taxon>
        <taxon>Tracheophyta</taxon>
        <taxon>Spermatophyta</taxon>
        <taxon>Magnoliopsida</taxon>
        <taxon>Liliopsida</taxon>
        <taxon>Asparagales</taxon>
        <taxon>Orchidaceae</taxon>
        <taxon>Vanilloideae</taxon>
        <taxon>Vanilleae</taxon>
        <taxon>Vanilla</taxon>
    </lineage>
</organism>
<dbReference type="EMBL" id="JADCNL010000009">
    <property type="protein sequence ID" value="KAG0466444.1"/>
    <property type="molecule type" value="Genomic_DNA"/>
</dbReference>
<protein>
    <submittedName>
        <fullName evidence="2">Uncharacterized protein</fullName>
    </submittedName>
</protein>
<proteinExistence type="predicted"/>
<feature type="region of interest" description="Disordered" evidence="1">
    <location>
        <begin position="230"/>
        <end position="252"/>
    </location>
</feature>
<dbReference type="Proteomes" id="UP000636800">
    <property type="component" value="Unassembled WGS sequence"/>
</dbReference>
<evidence type="ECO:0000313" key="2">
    <source>
        <dbReference type="EMBL" id="KAG0466444.1"/>
    </source>
</evidence>
<dbReference type="AlphaFoldDB" id="A0A835Q6A9"/>
<name>A0A835Q6A9_VANPL</name>
<evidence type="ECO:0000313" key="3">
    <source>
        <dbReference type="Proteomes" id="UP000636800"/>
    </source>
</evidence>
<keyword evidence="3" id="KW-1185">Reference proteome</keyword>
<comment type="caution">
    <text evidence="2">The sequence shown here is derived from an EMBL/GenBank/DDBJ whole genome shotgun (WGS) entry which is preliminary data.</text>
</comment>